<sequence length="218" mass="24506">MESGRPAWEEEERASLGKRQWLLKRLDVLCRAFEGQRGNYERIELLVGRVERLRGKNRRWKATLLALAWTALWIAFLHNRVSQGDYPADALTVVFLLVVFLGPFAPIAAAKTARAKEAKRLESEAAAVYAEIRNHYDAVPDNPLAIEYCDPDSLEAVRQIVASGRADTAKDAVNVLEESRCRSEMLHLQRNILEEARGARMAAESAARWAAAAASRHR</sequence>
<keyword evidence="1" id="KW-0812">Transmembrane</keyword>
<keyword evidence="4" id="KW-1185">Reference proteome</keyword>
<dbReference type="Proteomes" id="UP000236488">
    <property type="component" value="Unassembled WGS sequence"/>
</dbReference>
<evidence type="ECO:0000313" key="2">
    <source>
        <dbReference type="EMBL" id="HJH42841.1"/>
    </source>
</evidence>
<dbReference type="AlphaFoldDB" id="A0A2K2U5K1"/>
<reference evidence="3 4" key="1">
    <citation type="journal article" date="2018" name="Int. J. Syst. Evol. Microbiol.">
        <title>Rubneribacter badeniensis gen. nov., sp. nov. and Enteroscipio rubneri gen. nov., sp. nov., new members of the Eggerthellaceae isolated from human faeces.</title>
        <authorList>
            <person name="Danylec N."/>
            <person name="Gobl A."/>
            <person name="Stoll D.A."/>
            <person name="Hetzer B."/>
            <person name="Kulling S.E."/>
            <person name="Huch M."/>
        </authorList>
    </citation>
    <scope>NUCLEOTIDE SEQUENCE [LARGE SCALE GENOMIC DNA]</scope>
    <source>
        <strain evidence="3 4">ResAG-85</strain>
    </source>
</reference>
<accession>A0A2K2U5K1</accession>
<evidence type="ECO:0000313" key="3">
    <source>
        <dbReference type="EMBL" id="PNV65606.1"/>
    </source>
</evidence>
<reference evidence="2" key="3">
    <citation type="submission" date="2021-09" db="EMBL/GenBank/DDBJ databases">
        <authorList>
            <person name="Gilroy R."/>
        </authorList>
    </citation>
    <scope>NUCLEOTIDE SEQUENCE</scope>
    <source>
        <strain evidence="2">USAMLcec12-2067</strain>
    </source>
</reference>
<name>A0A2K2U5K1_9ACTN</name>
<dbReference type="EMBL" id="DYZL01000065">
    <property type="protein sequence ID" value="HJH42841.1"/>
    <property type="molecule type" value="Genomic_DNA"/>
</dbReference>
<keyword evidence="1" id="KW-1133">Transmembrane helix</keyword>
<evidence type="ECO:0000313" key="4">
    <source>
        <dbReference type="Proteomes" id="UP000236488"/>
    </source>
</evidence>
<gene>
    <name evidence="3" type="ORF">C2L80_05640</name>
    <name evidence="2" type="ORF">K8V16_03510</name>
</gene>
<reference evidence="2" key="2">
    <citation type="journal article" date="2021" name="PeerJ">
        <title>Extensive microbial diversity within the chicken gut microbiome revealed by metagenomics and culture.</title>
        <authorList>
            <person name="Gilroy R."/>
            <person name="Ravi A."/>
            <person name="Getino M."/>
            <person name="Pursley I."/>
            <person name="Horton D.L."/>
            <person name="Alikhan N.F."/>
            <person name="Baker D."/>
            <person name="Gharbi K."/>
            <person name="Hall N."/>
            <person name="Watson M."/>
            <person name="Adriaenssens E.M."/>
            <person name="Foster-Nyarko E."/>
            <person name="Jarju S."/>
            <person name="Secka A."/>
            <person name="Antonio M."/>
            <person name="Oren A."/>
            <person name="Chaudhuri R.R."/>
            <person name="La Ragione R."/>
            <person name="Hildebrand F."/>
            <person name="Pallen M.J."/>
        </authorList>
    </citation>
    <scope>NUCLEOTIDE SEQUENCE</scope>
    <source>
        <strain evidence="2">USAMLcec12-2067</strain>
    </source>
</reference>
<proteinExistence type="predicted"/>
<dbReference type="RefSeq" id="WP_087198123.1">
    <property type="nucleotide sequence ID" value="NZ_PPEL01000023.1"/>
</dbReference>
<comment type="caution">
    <text evidence="3">The sequence shown here is derived from an EMBL/GenBank/DDBJ whole genome shotgun (WGS) entry which is preliminary data.</text>
</comment>
<feature type="transmembrane region" description="Helical" evidence="1">
    <location>
        <begin position="62"/>
        <end position="78"/>
    </location>
</feature>
<organism evidence="3 4">
    <name type="scientific">Rubneribacter badeniensis</name>
    <dbReference type="NCBI Taxonomy" id="2070688"/>
    <lineage>
        <taxon>Bacteria</taxon>
        <taxon>Bacillati</taxon>
        <taxon>Actinomycetota</taxon>
        <taxon>Coriobacteriia</taxon>
        <taxon>Eggerthellales</taxon>
        <taxon>Eggerthellaceae</taxon>
        <taxon>Rubneribacter</taxon>
    </lineage>
</organism>
<evidence type="ECO:0000256" key="1">
    <source>
        <dbReference type="SAM" id="Phobius"/>
    </source>
</evidence>
<feature type="transmembrane region" description="Helical" evidence="1">
    <location>
        <begin position="90"/>
        <end position="110"/>
    </location>
</feature>
<keyword evidence="1" id="KW-0472">Membrane</keyword>
<protein>
    <submittedName>
        <fullName evidence="3">Uncharacterized protein</fullName>
    </submittedName>
</protein>
<dbReference type="Proteomes" id="UP000789325">
    <property type="component" value="Unassembled WGS sequence"/>
</dbReference>
<dbReference type="EMBL" id="PPEL01000023">
    <property type="protein sequence ID" value="PNV65606.1"/>
    <property type="molecule type" value="Genomic_DNA"/>
</dbReference>